<evidence type="ECO:0000256" key="1">
    <source>
        <dbReference type="SAM" id="Phobius"/>
    </source>
</evidence>
<keyword evidence="3" id="KW-1185">Reference proteome</keyword>
<evidence type="ECO:0000313" key="2">
    <source>
        <dbReference type="EMBL" id="RPJ65457.1"/>
    </source>
</evidence>
<organism evidence="2 3">
    <name type="scientific">Alteromonas sediminis</name>
    <dbReference type="NCBI Taxonomy" id="2259342"/>
    <lineage>
        <taxon>Bacteria</taxon>
        <taxon>Pseudomonadati</taxon>
        <taxon>Pseudomonadota</taxon>
        <taxon>Gammaproteobacteria</taxon>
        <taxon>Alteromonadales</taxon>
        <taxon>Alteromonadaceae</taxon>
        <taxon>Alteromonas/Salinimonas group</taxon>
        <taxon>Alteromonas</taxon>
    </lineage>
</organism>
<feature type="transmembrane region" description="Helical" evidence="1">
    <location>
        <begin position="12"/>
        <end position="30"/>
    </location>
</feature>
<evidence type="ECO:0000313" key="3">
    <source>
        <dbReference type="Proteomes" id="UP000275281"/>
    </source>
</evidence>
<protein>
    <submittedName>
        <fullName evidence="2">Uncharacterized protein</fullName>
    </submittedName>
</protein>
<dbReference type="OrthoDB" id="5587008at2"/>
<dbReference type="RefSeq" id="WP_124029004.1">
    <property type="nucleotide sequence ID" value="NZ_JBHRSN010000014.1"/>
</dbReference>
<dbReference type="AlphaFoldDB" id="A0A3N5XWZ1"/>
<keyword evidence="1" id="KW-0812">Transmembrane</keyword>
<dbReference type="Proteomes" id="UP000275281">
    <property type="component" value="Unassembled WGS sequence"/>
</dbReference>
<reference evidence="2 3" key="1">
    <citation type="submission" date="2018-11" db="EMBL/GenBank/DDBJ databases">
        <authorList>
            <person name="Ye M.-Q."/>
            <person name="Du Z.-J."/>
        </authorList>
    </citation>
    <scope>NUCLEOTIDE SEQUENCE [LARGE SCALE GENOMIC DNA]</scope>
    <source>
        <strain evidence="2 3">U0105</strain>
    </source>
</reference>
<sequence>MARFSQRAINNMVIFAMLIMIALFNFDSLLPRPSTPPMLSLIPADAHILKIDFPTYSIERVASTFVYKNGDKQNVAPEKRAAAWQIAEVQPSTTNNVVSALPYIVTVWLAGQPQGHVFAFYRLASGEVIVEYQKAWYSIDSNTAQLLVGEME</sequence>
<proteinExistence type="predicted"/>
<keyword evidence="1" id="KW-0472">Membrane</keyword>
<gene>
    <name evidence="2" type="ORF">DRW07_16295</name>
</gene>
<name>A0A3N5XWZ1_9ALTE</name>
<keyword evidence="1" id="KW-1133">Transmembrane helix</keyword>
<comment type="caution">
    <text evidence="2">The sequence shown here is derived from an EMBL/GenBank/DDBJ whole genome shotgun (WGS) entry which is preliminary data.</text>
</comment>
<dbReference type="EMBL" id="RPOK01000005">
    <property type="protein sequence ID" value="RPJ65457.1"/>
    <property type="molecule type" value="Genomic_DNA"/>
</dbReference>
<accession>A0A3N5XWZ1</accession>